<dbReference type="EC" id="3.4.-.-" evidence="15"/>
<evidence type="ECO:0000259" key="20">
    <source>
        <dbReference type="Pfam" id="PF22251"/>
    </source>
</evidence>
<feature type="transmembrane region" description="Helical" evidence="17">
    <location>
        <begin position="521"/>
        <end position="541"/>
    </location>
</feature>
<dbReference type="GO" id="GO:0006508">
    <property type="term" value="P:proteolysis"/>
    <property type="evidence" value="ECO:0007669"/>
    <property type="project" value="UniProtKB-KW"/>
</dbReference>
<feature type="transmembrane region" description="Helical" evidence="17">
    <location>
        <begin position="36"/>
        <end position="62"/>
    </location>
</feature>
<feature type="domain" description="Vacuolar membrane protease transmembrane" evidence="20">
    <location>
        <begin position="428"/>
        <end position="567"/>
    </location>
</feature>
<evidence type="ECO:0000256" key="11">
    <source>
        <dbReference type="ARBA" id="ARBA00022989"/>
    </source>
</evidence>
<feature type="transmembrane region" description="Helical" evidence="17">
    <location>
        <begin position="674"/>
        <end position="694"/>
    </location>
</feature>
<evidence type="ECO:0000256" key="1">
    <source>
        <dbReference type="ARBA" id="ARBA00001947"/>
    </source>
</evidence>
<evidence type="ECO:0000259" key="18">
    <source>
        <dbReference type="Pfam" id="PF04389"/>
    </source>
</evidence>
<evidence type="ECO:0000256" key="17">
    <source>
        <dbReference type="SAM" id="Phobius"/>
    </source>
</evidence>
<keyword evidence="8 15" id="KW-0479">Metal-binding</keyword>
<dbReference type="GO" id="GO:0046872">
    <property type="term" value="F:metal ion binding"/>
    <property type="evidence" value="ECO:0007669"/>
    <property type="project" value="UniProtKB-KW"/>
</dbReference>
<keyword evidence="11 17" id="KW-1133">Transmembrane helix</keyword>
<feature type="transmembrane region" description="Helical" evidence="17">
    <location>
        <begin position="419"/>
        <end position="441"/>
    </location>
</feature>
<evidence type="ECO:0000256" key="7">
    <source>
        <dbReference type="ARBA" id="ARBA00022692"/>
    </source>
</evidence>
<name>A0A1D8N958_YARLL</name>
<dbReference type="Gene3D" id="3.40.630.10">
    <property type="entry name" value="Zn peptidases"/>
    <property type="match status" value="1"/>
</dbReference>
<dbReference type="InterPro" id="IPR053976">
    <property type="entry name" value="PFF1_TM"/>
</dbReference>
<dbReference type="GO" id="GO:0005774">
    <property type="term" value="C:vacuolar membrane"/>
    <property type="evidence" value="ECO:0007669"/>
    <property type="project" value="UniProtKB-SubCell"/>
</dbReference>
<evidence type="ECO:0000256" key="14">
    <source>
        <dbReference type="ARBA" id="ARBA00023180"/>
    </source>
</evidence>
<dbReference type="VEuPathDB" id="FungiDB:YALI0_C01133g"/>
<feature type="transmembrane region" description="Helical" evidence="17">
    <location>
        <begin position="610"/>
        <end position="629"/>
    </location>
</feature>
<dbReference type="GeneID" id="2909156"/>
<feature type="region of interest" description="Disordered" evidence="16">
    <location>
        <begin position="1"/>
        <end position="25"/>
    </location>
</feature>
<feature type="transmembrane region" description="Helical" evidence="17">
    <location>
        <begin position="489"/>
        <end position="509"/>
    </location>
</feature>
<dbReference type="InterPro" id="IPR048024">
    <property type="entry name" value="Fxna-like_M28_dom"/>
</dbReference>
<dbReference type="Pfam" id="PF04389">
    <property type="entry name" value="Peptidase_M28"/>
    <property type="match status" value="1"/>
</dbReference>
<evidence type="ECO:0000259" key="19">
    <source>
        <dbReference type="Pfam" id="PF22250"/>
    </source>
</evidence>
<keyword evidence="12" id="KW-0482">Metalloprotease</keyword>
<dbReference type="KEGG" id="yli:2909156"/>
<keyword evidence="9 15" id="KW-0378">Hydrolase</keyword>
<organism evidence="21 22">
    <name type="scientific">Yarrowia lipolytica</name>
    <name type="common">Candida lipolytica</name>
    <dbReference type="NCBI Taxonomy" id="4952"/>
    <lineage>
        <taxon>Eukaryota</taxon>
        <taxon>Fungi</taxon>
        <taxon>Dikarya</taxon>
        <taxon>Ascomycota</taxon>
        <taxon>Saccharomycotina</taxon>
        <taxon>Dipodascomycetes</taxon>
        <taxon>Dipodascales</taxon>
        <taxon>Dipodascales incertae sedis</taxon>
        <taxon>Yarrowia</taxon>
    </lineage>
</organism>
<accession>A0A1D8N958</accession>
<evidence type="ECO:0000256" key="9">
    <source>
        <dbReference type="ARBA" id="ARBA00022801"/>
    </source>
</evidence>
<evidence type="ECO:0000313" key="22">
    <source>
        <dbReference type="Proteomes" id="UP000182444"/>
    </source>
</evidence>
<dbReference type="VEuPathDB" id="FungiDB:YALI1_C01535g"/>
<dbReference type="EMBL" id="CP017555">
    <property type="protein sequence ID" value="AOW02178.1"/>
    <property type="molecule type" value="Genomic_DNA"/>
</dbReference>
<sequence length="989" mass="109272">MDRQSLRTTLRAMDASNENGSAKGAKKTTIGSFVRWTFGFNSVPLTTLVTITTVLLGLLVYVSTSVNPPDVTEAQKPLLNYAWAQLGEISRYPHPYFSHDNDRVRQHILKEVYTLAGREHFEGAQIEVDDSQTDIFIQKEDVFDKSAPPGKLTYFEGNNVVVRLSSKNSDKSLGAILLSAHFDSVPSSFGVTDDGAGIATMLAVLKHALAQNEGPKRDIIFNFNNNEEFGLLGAEAFMHHPWAQNVSAFINLEGTGAGGKAILFRASDYGVASHYSAAEMPFASSVYQEGFSNGFIHSQTDYKVYTEGGLRGLDIAFYKPRALYHTRRDNIAETTKNALNHMLVNTIDVTQSMTEADSFDHADQPAVFSDIGGYLFIILPLQYIFVISCLTLAVGPIFVGFLFLLVLRKQINAGTSETILGGWLRSIVSVLVSVVATYFVVETLHLGNELYVVRSFYTPLFAGLGTFIFVNYVLLGFFHFVRPVCDQKLIILLELSVVLWVLLLLSVIHEATHKATGEYHFLILYIVVATASILGLFGHLVTSTETSTFVEGPEDEEDTVDASEATETSPLLPEASPDNAAPSIHGAVDPENQQEDKTLQKIAVSMGYDWSIQFLLVVPITFFVTFGLAASLLDGLHQTPLESEKSADFVYTTITAMSVLVGITFLPFVHKLQVFVPIVVVGVAVTASFVHILSPPFSSNAPAKMRFVQNINLDEGTSYANVLGRQDVLQEVLEYIPSTDTFKPNCSSRGDGVEICNYIAPRPWLIDGEKVSSDGDFAGLPTNLLDVKVVPVNETSSGPFDRFDGRFKISALNNRGCVLRFNTTRFKSGDVETGVSPVKMVTLRHNRVGKTGITTGSGSRFSMFGWTRDPKTGKDEFRSFMHGVDDVTLHKLDWEDPEYDIQLSWIPRWYEVGDPEDEGNEALKNRLGVTVTCSWAEYLDPSSIVDEQGRRRTMDKIPAFTELNNFSPAWSIWSNQGRGLVEVSKYVEL</sequence>
<dbReference type="GO" id="GO:0008235">
    <property type="term" value="F:metalloexopeptidase activity"/>
    <property type="evidence" value="ECO:0007669"/>
    <property type="project" value="InterPro"/>
</dbReference>
<keyword evidence="7 17" id="KW-0812">Transmembrane</keyword>
<comment type="cofactor">
    <cofactor evidence="1">
        <name>Zn(2+)</name>
        <dbReference type="ChEBI" id="CHEBI:29105"/>
    </cofactor>
</comment>
<dbReference type="OMA" id="TPWPVTI"/>
<dbReference type="eggNOG" id="KOG2194">
    <property type="taxonomic scope" value="Eukaryota"/>
</dbReference>
<dbReference type="Pfam" id="PF22251">
    <property type="entry name" value="PFF1_TM"/>
    <property type="match status" value="2"/>
</dbReference>
<dbReference type="PANTHER" id="PTHR12147">
    <property type="entry name" value="METALLOPEPTIDASE M28 FAMILY MEMBER"/>
    <property type="match status" value="1"/>
</dbReference>
<feature type="transmembrane region" description="Helical" evidence="17">
    <location>
        <begin position="383"/>
        <end position="407"/>
    </location>
</feature>
<dbReference type="FunFam" id="3.40.630.10:FF:000057">
    <property type="entry name" value="Vacuolar membrane protease"/>
    <property type="match status" value="1"/>
</dbReference>
<comment type="subcellular location">
    <subcellularLocation>
        <location evidence="3">Vacuole membrane</location>
        <topology evidence="3">Multi-pass membrane protein</topology>
    </subcellularLocation>
</comment>
<comment type="function">
    <text evidence="2">May be involved in vacuolar sorting and osmoregulation.</text>
</comment>
<evidence type="ECO:0000256" key="16">
    <source>
        <dbReference type="SAM" id="MobiDB-lite"/>
    </source>
</evidence>
<protein>
    <recommendedName>
        <fullName evidence="15">Peptide hydrolase</fullName>
        <ecNumber evidence="15">3.4.-.-</ecNumber>
    </recommendedName>
</protein>
<feature type="compositionally biased region" description="Acidic residues" evidence="16">
    <location>
        <begin position="552"/>
        <end position="561"/>
    </location>
</feature>
<proteinExistence type="inferred from homology"/>
<keyword evidence="14" id="KW-0325">Glycoprotein</keyword>
<keyword evidence="13 17" id="KW-0472">Membrane</keyword>
<feature type="domain" description="Peptidase M28" evidence="18">
    <location>
        <begin position="159"/>
        <end position="345"/>
    </location>
</feature>
<feature type="transmembrane region" description="Helical" evidence="17">
    <location>
        <begin position="456"/>
        <end position="477"/>
    </location>
</feature>
<dbReference type="InterPro" id="IPR045175">
    <property type="entry name" value="M28_fam"/>
</dbReference>
<dbReference type="AlphaFoldDB" id="A0A1D8N958"/>
<evidence type="ECO:0000256" key="2">
    <source>
        <dbReference type="ARBA" id="ARBA00003273"/>
    </source>
</evidence>
<dbReference type="CDD" id="cd03875">
    <property type="entry name" value="M28_Fxna_like"/>
    <property type="match status" value="1"/>
</dbReference>
<dbReference type="RefSeq" id="XP_501316.3">
    <property type="nucleotide sequence ID" value="XM_501316.3"/>
</dbReference>
<reference evidence="21 22" key="1">
    <citation type="journal article" date="2016" name="PLoS ONE">
        <title>Sequence Assembly of Yarrowia lipolytica Strain W29/CLIB89 Shows Transposable Element Diversity.</title>
        <authorList>
            <person name="Magnan C."/>
            <person name="Yu J."/>
            <person name="Chang I."/>
            <person name="Jahn E."/>
            <person name="Kanomata Y."/>
            <person name="Wu J."/>
            <person name="Zeller M."/>
            <person name="Oakes M."/>
            <person name="Baldi P."/>
            <person name="Sandmeyer S."/>
        </authorList>
    </citation>
    <scope>NUCLEOTIDE SEQUENCE [LARGE SCALE GENOMIC DNA]</scope>
    <source>
        <strain evidence="22">CLIB89(W29)</strain>
    </source>
</reference>
<dbReference type="InterPro" id="IPR007484">
    <property type="entry name" value="Peptidase_M28"/>
</dbReference>
<evidence type="ECO:0000256" key="3">
    <source>
        <dbReference type="ARBA" id="ARBA00004128"/>
    </source>
</evidence>
<comment type="similarity">
    <text evidence="4 15">Belongs to the peptidase M28 family.</text>
</comment>
<dbReference type="SMR" id="A0A1D8N958"/>
<evidence type="ECO:0000256" key="15">
    <source>
        <dbReference type="RuleBase" id="RU361240"/>
    </source>
</evidence>
<keyword evidence="6 15" id="KW-0645">Protease</keyword>
<evidence type="ECO:0000256" key="12">
    <source>
        <dbReference type="ARBA" id="ARBA00023049"/>
    </source>
</evidence>
<dbReference type="PANTHER" id="PTHR12147:SF58">
    <property type="entry name" value="VACUOLAR MEMBRANE PROTEASE"/>
    <property type="match status" value="1"/>
</dbReference>
<feature type="region of interest" description="Disordered" evidence="16">
    <location>
        <begin position="548"/>
        <end position="576"/>
    </location>
</feature>
<evidence type="ECO:0000256" key="5">
    <source>
        <dbReference type="ARBA" id="ARBA00022554"/>
    </source>
</evidence>
<evidence type="ECO:0000256" key="10">
    <source>
        <dbReference type="ARBA" id="ARBA00022833"/>
    </source>
</evidence>
<dbReference type="SUPFAM" id="SSF53187">
    <property type="entry name" value="Zn-dependent exopeptidases"/>
    <property type="match status" value="1"/>
</dbReference>
<keyword evidence="10 15" id="KW-0862">Zinc</keyword>
<feature type="domain" description="Vacuolar membrane protease transmembrane" evidence="20">
    <location>
        <begin position="572"/>
        <end position="674"/>
    </location>
</feature>
<feature type="domain" description="Vacuolar membrane protease C-terminal" evidence="19">
    <location>
        <begin position="704"/>
        <end position="983"/>
    </location>
</feature>
<evidence type="ECO:0000256" key="13">
    <source>
        <dbReference type="ARBA" id="ARBA00023136"/>
    </source>
</evidence>
<evidence type="ECO:0000256" key="8">
    <source>
        <dbReference type="ARBA" id="ARBA00022723"/>
    </source>
</evidence>
<feature type="transmembrane region" description="Helical" evidence="17">
    <location>
        <begin position="649"/>
        <end position="669"/>
    </location>
</feature>
<dbReference type="InterPro" id="IPR053975">
    <property type="entry name" value="PFF1_C"/>
</dbReference>
<evidence type="ECO:0000313" key="21">
    <source>
        <dbReference type="EMBL" id="AOW02178.1"/>
    </source>
</evidence>
<evidence type="ECO:0000256" key="4">
    <source>
        <dbReference type="ARBA" id="ARBA00010918"/>
    </source>
</evidence>
<evidence type="ECO:0000256" key="6">
    <source>
        <dbReference type="ARBA" id="ARBA00022670"/>
    </source>
</evidence>
<keyword evidence="5" id="KW-0926">Vacuole</keyword>
<dbReference type="Pfam" id="PF22250">
    <property type="entry name" value="PFF1_C"/>
    <property type="match status" value="1"/>
</dbReference>
<dbReference type="Proteomes" id="UP000182444">
    <property type="component" value="Chromosome 1C"/>
</dbReference>
<gene>
    <name evidence="21" type="ORF">YALI1_C01535g</name>
</gene>